<protein>
    <submittedName>
        <fullName evidence="5">NUDIX domain-containing protein</fullName>
    </submittedName>
</protein>
<dbReference type="AlphaFoldDB" id="A0A370IRD3"/>
<dbReference type="InterPro" id="IPR059176">
    <property type="entry name" value="UDP-X_N"/>
</dbReference>
<dbReference type="InterPro" id="IPR015797">
    <property type="entry name" value="NUDIX_hydrolase-like_dom_sf"/>
</dbReference>
<feature type="domain" description="Nudix hydrolase" evidence="4">
    <location>
        <begin position="114"/>
        <end position="243"/>
    </location>
</feature>
<evidence type="ECO:0000256" key="3">
    <source>
        <dbReference type="SAM" id="MobiDB-lite"/>
    </source>
</evidence>
<proteinExistence type="predicted"/>
<dbReference type="PRINTS" id="PR00502">
    <property type="entry name" value="NUDIXFAMILY"/>
</dbReference>
<comment type="caution">
    <text evidence="5">The sequence shown here is derived from an EMBL/GenBank/DDBJ whole genome shotgun (WGS) entry which is preliminary data.</text>
</comment>
<dbReference type="EMBL" id="QQST01000001">
    <property type="protein sequence ID" value="RDI72631.1"/>
    <property type="molecule type" value="Genomic_DNA"/>
</dbReference>
<dbReference type="Gene3D" id="3.90.79.10">
    <property type="entry name" value="Nucleoside Triphosphate Pyrophosphohydrolase"/>
    <property type="match status" value="1"/>
</dbReference>
<dbReference type="Gene3D" id="6.10.250.1120">
    <property type="match status" value="1"/>
</dbReference>
<dbReference type="InterPro" id="IPR020084">
    <property type="entry name" value="NUDIX_hydrolase_CS"/>
</dbReference>
<keyword evidence="6" id="KW-1185">Reference proteome</keyword>
<comment type="cofactor">
    <cofactor evidence="1">
        <name>Mg(2+)</name>
        <dbReference type="ChEBI" id="CHEBI:18420"/>
    </cofactor>
</comment>
<dbReference type="Pfam" id="PF00293">
    <property type="entry name" value="NUDIX"/>
    <property type="match status" value="1"/>
</dbReference>
<organism evidence="5 6">
    <name type="scientific">Halopelagius longus</name>
    <dbReference type="NCBI Taxonomy" id="1236180"/>
    <lineage>
        <taxon>Archaea</taxon>
        <taxon>Methanobacteriati</taxon>
        <taxon>Methanobacteriota</taxon>
        <taxon>Stenosarchaea group</taxon>
        <taxon>Halobacteria</taxon>
        <taxon>Halobacteriales</taxon>
        <taxon>Haloferacaceae</taxon>
    </lineage>
</organism>
<dbReference type="Pfam" id="PF12535">
    <property type="entry name" value="Nudix_N"/>
    <property type="match status" value="1"/>
</dbReference>
<evidence type="ECO:0000256" key="1">
    <source>
        <dbReference type="ARBA" id="ARBA00001946"/>
    </source>
</evidence>
<evidence type="ECO:0000313" key="5">
    <source>
        <dbReference type="EMBL" id="RDI72631.1"/>
    </source>
</evidence>
<accession>A0A370IRD3</accession>
<dbReference type="SUPFAM" id="SSF55811">
    <property type="entry name" value="Nudix"/>
    <property type="match status" value="1"/>
</dbReference>
<name>A0A370IRD3_9EURY</name>
<dbReference type="Proteomes" id="UP000255421">
    <property type="component" value="Unassembled WGS sequence"/>
</dbReference>
<dbReference type="PANTHER" id="PTHR43046">
    <property type="entry name" value="GDP-MANNOSE MANNOSYL HYDROLASE"/>
    <property type="match status" value="1"/>
</dbReference>
<gene>
    <name evidence="5" type="ORF">DWB78_13375</name>
</gene>
<feature type="region of interest" description="Disordered" evidence="3">
    <location>
        <begin position="1"/>
        <end position="43"/>
    </location>
</feature>
<evidence type="ECO:0000313" key="6">
    <source>
        <dbReference type="Proteomes" id="UP000255421"/>
    </source>
</evidence>
<dbReference type="GO" id="GO:0016787">
    <property type="term" value="F:hydrolase activity"/>
    <property type="evidence" value="ECO:0007669"/>
    <property type="project" value="UniProtKB-KW"/>
</dbReference>
<dbReference type="PANTHER" id="PTHR43046:SF16">
    <property type="entry name" value="ADP-RIBOSE PYROPHOSPHATASE YJHB-RELATED"/>
    <property type="match status" value="1"/>
</dbReference>
<dbReference type="PROSITE" id="PS00893">
    <property type="entry name" value="NUDIX_BOX"/>
    <property type="match status" value="1"/>
</dbReference>
<reference evidence="5 6" key="1">
    <citation type="submission" date="2018-07" db="EMBL/GenBank/DDBJ databases">
        <title>Genome sequence of extremly halophilic archaeon Halopelagius longus strain BC12-B1.</title>
        <authorList>
            <person name="Zhang X."/>
        </authorList>
    </citation>
    <scope>NUCLEOTIDE SEQUENCE [LARGE SCALE GENOMIC DNA]</scope>
    <source>
        <strain evidence="5 6">BC12-B1</strain>
    </source>
</reference>
<sequence>MKRGRHCDQLSIRTSTRTDESKSVRRKRRVVQRGLRREPDEANGTEKGGIAILELLDELRVIAQNGLEYNDGAEDAYDRQRYERVLELVSDYYGRALDVPPSAVRESLREELGHVSAKVGAVAVVEDDEGRVLAMERANNGRWALPGGYVDPNESAEEAAVREVREETGLDVEPVELVDVYSVGPGEGNNPHSIVNVVYRCRVRGGELRLSHEGTDLAYRDPTRLPADAWHEQNRRYAVDAVESSDAAASAGSDAKR</sequence>
<dbReference type="PROSITE" id="PS51462">
    <property type="entry name" value="NUDIX"/>
    <property type="match status" value="1"/>
</dbReference>
<dbReference type="InterPro" id="IPR000086">
    <property type="entry name" value="NUDIX_hydrolase_dom"/>
</dbReference>
<dbReference type="InterPro" id="IPR020476">
    <property type="entry name" value="Nudix_hydrolase"/>
</dbReference>
<evidence type="ECO:0000256" key="2">
    <source>
        <dbReference type="ARBA" id="ARBA00022801"/>
    </source>
</evidence>
<keyword evidence="2" id="KW-0378">Hydrolase</keyword>
<evidence type="ECO:0000259" key="4">
    <source>
        <dbReference type="PROSITE" id="PS51462"/>
    </source>
</evidence>